<dbReference type="InterPro" id="IPR027417">
    <property type="entry name" value="P-loop_NTPase"/>
</dbReference>
<feature type="compositionally biased region" description="Acidic residues" evidence="1">
    <location>
        <begin position="272"/>
        <end position="292"/>
    </location>
</feature>
<feature type="compositionally biased region" description="Acidic residues" evidence="1">
    <location>
        <begin position="212"/>
        <end position="223"/>
    </location>
</feature>
<dbReference type="InterPro" id="IPR011990">
    <property type="entry name" value="TPR-like_helical_dom_sf"/>
</dbReference>
<dbReference type="SUPFAM" id="SSF52540">
    <property type="entry name" value="P-loop containing nucleoside triphosphate hydrolases"/>
    <property type="match status" value="1"/>
</dbReference>
<dbReference type="EMBL" id="VUMV01000007">
    <property type="protein sequence ID" value="MST82583.1"/>
    <property type="molecule type" value="Genomic_DNA"/>
</dbReference>
<feature type="compositionally biased region" description="Basic and acidic residues" evidence="1">
    <location>
        <begin position="445"/>
        <end position="457"/>
    </location>
</feature>
<evidence type="ECO:0000256" key="1">
    <source>
        <dbReference type="SAM" id="MobiDB-lite"/>
    </source>
</evidence>
<dbReference type="RefSeq" id="WP_154458494.1">
    <property type="nucleotide sequence ID" value="NZ_VUMV01000007.1"/>
</dbReference>
<proteinExistence type="predicted"/>
<evidence type="ECO:0000313" key="2">
    <source>
        <dbReference type="EMBL" id="MST82583.1"/>
    </source>
</evidence>
<dbReference type="SUPFAM" id="SSF48452">
    <property type="entry name" value="TPR-like"/>
    <property type="match status" value="1"/>
</dbReference>
<dbReference type="AlphaFoldDB" id="A0A7X2TQ25"/>
<feature type="region of interest" description="Disordered" evidence="1">
    <location>
        <begin position="210"/>
        <end position="232"/>
    </location>
</feature>
<feature type="compositionally biased region" description="Low complexity" evidence="1">
    <location>
        <begin position="501"/>
        <end position="524"/>
    </location>
</feature>
<dbReference type="Proteomes" id="UP000466864">
    <property type="component" value="Unassembled WGS sequence"/>
</dbReference>
<protein>
    <recommendedName>
        <fullName evidence="4">Stage V sporulation protein K</fullName>
    </recommendedName>
</protein>
<feature type="compositionally biased region" description="Low complexity" evidence="1">
    <location>
        <begin position="253"/>
        <end position="271"/>
    </location>
</feature>
<feature type="compositionally biased region" description="Basic and acidic residues" evidence="1">
    <location>
        <begin position="373"/>
        <end position="384"/>
    </location>
</feature>
<gene>
    <name evidence="2" type="ORF">FYJ60_09665</name>
</gene>
<feature type="compositionally biased region" description="Basic and acidic residues" evidence="1">
    <location>
        <begin position="308"/>
        <end position="325"/>
    </location>
</feature>
<evidence type="ECO:0008006" key="4">
    <source>
        <dbReference type="Google" id="ProtNLM"/>
    </source>
</evidence>
<organism evidence="2 3">
    <name type="scientific">Bilifractor porci</name>
    <dbReference type="NCBI Taxonomy" id="2606636"/>
    <lineage>
        <taxon>Bacteria</taxon>
        <taxon>Bacillati</taxon>
        <taxon>Bacillota</taxon>
        <taxon>Clostridia</taxon>
        <taxon>Lachnospirales</taxon>
        <taxon>Lachnospiraceae</taxon>
        <taxon>Bilifractor</taxon>
    </lineage>
</organism>
<feature type="compositionally biased region" description="Basic and acidic residues" evidence="1">
    <location>
        <begin position="410"/>
        <end position="434"/>
    </location>
</feature>
<dbReference type="Gene3D" id="1.25.40.10">
    <property type="entry name" value="Tetratricopeptide repeat domain"/>
    <property type="match status" value="1"/>
</dbReference>
<feature type="region of interest" description="Disordered" evidence="1">
    <location>
        <begin position="345"/>
        <end position="607"/>
    </location>
</feature>
<evidence type="ECO:0000313" key="3">
    <source>
        <dbReference type="Proteomes" id="UP000466864"/>
    </source>
</evidence>
<reference evidence="2 3" key="1">
    <citation type="submission" date="2019-08" db="EMBL/GenBank/DDBJ databases">
        <title>In-depth cultivation of the pig gut microbiome towards novel bacterial diversity and tailored functional studies.</title>
        <authorList>
            <person name="Wylensek D."/>
            <person name="Hitch T.C.A."/>
            <person name="Clavel T."/>
        </authorList>
    </citation>
    <scope>NUCLEOTIDE SEQUENCE [LARGE SCALE GENOMIC DNA]</scope>
    <source>
        <strain evidence="2 3">Oil+RF-744-WCA-WT-13</strain>
    </source>
</reference>
<name>A0A7X2TQ25_9FIRM</name>
<keyword evidence="3" id="KW-1185">Reference proteome</keyword>
<sequence>MDKAEYHRILEELTESVQKKDYRHALELVDQVDWRRVKSIRTLNMVADVFDRNQEYDRELDVLKIAYSRSSIGRNILYRLTEVSLKLNDLNGAERYFQEFSKVAQNDNSRCILQYKLYRAKNAPLDAQIAVLEEYREREYTERWAFELAKLYARAGETQKCVDACDDLILWFSEGTYVRKAMELKMEYEPLTTSQKAIYDRLRIQALHPETGEEDGGAGDEPEPEKVTYTQPEIYTVEKEASRDATRAIHVEQAQAEAEPSEEQASSGAAPAEEEPEESPESGTEVEPEDVGTEVSGPDSEYSGKTVYQEEDRERDGLTAGERFRTGAGDFKNRLVHGLRDVFGGFTEEPDDVTEPVKNTAPEAGEETAPLHVIKDLEPEHQTTDIDIDSYPSEMKTSYPGDTETDLEAAIERSTEAAMRMGKESPEQTPRTEESAAESSQKTELQVKAESIPKAEAQEAAENSRQAETQAAEEKTDEESNSDRFGSTGPVVMEKPKEKSAVSAAVSSVDKETAGQAAAAAPTGDKAEAGQTAAQAPSAEEEGTGRDSAPSGQKQQKEAPLTPEEQLTRAIQNTVFDRVPASETPKRTPHYIEGLEVPDPEPTPEERRSRTITLSEVGENTVPISLDQILSEETPEERRIRILNKAKPTRMSEEQRKVFTYFARLPGMDAQILEALNGVYTHAGERTSLHGNIAVMGAAGSGKSRLSRGLVLTMCQDMGLEAAKVARISGADMNHKDPVAVVSKMSGGFLIIEDVSLMTSDTLSKLNQAMEFRTDCMILIIEDEKTNMRAFLKKHPSFAAKFEKVINIPVFTNDELVTFARTYASENDCRMDDMGILALYTLIGNNQKENEPMTVAKVKEIMDDAIHHATRGKKRTKRSSGKDKILILHEKDFEQ</sequence>
<comment type="caution">
    <text evidence="2">The sequence shown here is derived from an EMBL/GenBank/DDBJ whole genome shotgun (WGS) entry which is preliminary data.</text>
</comment>
<feature type="region of interest" description="Disordered" evidence="1">
    <location>
        <begin position="253"/>
        <end position="325"/>
    </location>
</feature>
<accession>A0A7X2TQ25</accession>